<proteinExistence type="predicted"/>
<name>A0ABW5XRM2_9SPHI</name>
<dbReference type="SUPFAM" id="SSF48452">
    <property type="entry name" value="TPR-like"/>
    <property type="match status" value="1"/>
</dbReference>
<evidence type="ECO:0000313" key="2">
    <source>
        <dbReference type="Proteomes" id="UP001597601"/>
    </source>
</evidence>
<dbReference type="Proteomes" id="UP001597601">
    <property type="component" value="Unassembled WGS sequence"/>
</dbReference>
<dbReference type="Gene3D" id="1.25.40.10">
    <property type="entry name" value="Tetratricopeptide repeat domain"/>
    <property type="match status" value="1"/>
</dbReference>
<protein>
    <recommendedName>
        <fullName evidence="3">Tetratricopeptide repeat protein</fullName>
    </recommendedName>
</protein>
<comment type="caution">
    <text evidence="1">The sequence shown here is derived from an EMBL/GenBank/DDBJ whole genome shotgun (WGS) entry which is preliminary data.</text>
</comment>
<evidence type="ECO:0000313" key="1">
    <source>
        <dbReference type="EMBL" id="MFD2865005.1"/>
    </source>
</evidence>
<dbReference type="InterPro" id="IPR011990">
    <property type="entry name" value="TPR-like_helical_dom_sf"/>
</dbReference>
<keyword evidence="2" id="KW-1185">Reference proteome</keyword>
<organism evidence="1 2">
    <name type="scientific">Mucilaginibacter antarcticus</name>
    <dbReference type="NCBI Taxonomy" id="1855725"/>
    <lineage>
        <taxon>Bacteria</taxon>
        <taxon>Pseudomonadati</taxon>
        <taxon>Bacteroidota</taxon>
        <taxon>Sphingobacteriia</taxon>
        <taxon>Sphingobacteriales</taxon>
        <taxon>Sphingobacteriaceae</taxon>
        <taxon>Mucilaginibacter</taxon>
    </lineage>
</organism>
<dbReference type="EMBL" id="JBHUON010000010">
    <property type="protein sequence ID" value="MFD2865005.1"/>
    <property type="molecule type" value="Genomic_DNA"/>
</dbReference>
<sequence>MKRLSILITILLIGFKSSASVFYTDSVRVKAVRTTGEILDSLRTQLDTTTNDTVKASLYNQMVSRYLDYDKLDLKTKKYYQSQALSYTYLALHLYSGLADTVGLRDCFNSLSKVYRSQKKYPQAKWFILQSNSLSRAKKDTTNIMASLLILANIKMEIKDYSLAMRDLNEVYKISQRIKSPKDESNVQQSYVLLYTHMKNYKKADIAAKRHDFIEDSLLNVEKIALVKTQDTLQVKKKALPINKKLTKASLNKKIASL</sequence>
<accession>A0ABW5XRM2</accession>
<reference evidence="2" key="1">
    <citation type="journal article" date="2019" name="Int. J. Syst. Evol. Microbiol.">
        <title>The Global Catalogue of Microorganisms (GCM) 10K type strain sequencing project: providing services to taxonomists for standard genome sequencing and annotation.</title>
        <authorList>
            <consortium name="The Broad Institute Genomics Platform"/>
            <consortium name="The Broad Institute Genome Sequencing Center for Infectious Disease"/>
            <person name="Wu L."/>
            <person name="Ma J."/>
        </authorList>
    </citation>
    <scope>NUCLEOTIDE SEQUENCE [LARGE SCALE GENOMIC DNA]</scope>
    <source>
        <strain evidence="2">KCTC 52232</strain>
    </source>
</reference>
<dbReference type="RefSeq" id="WP_377126530.1">
    <property type="nucleotide sequence ID" value="NZ_JBHUON010000010.1"/>
</dbReference>
<gene>
    <name evidence="1" type="ORF">ACFSYC_09940</name>
</gene>
<evidence type="ECO:0008006" key="3">
    <source>
        <dbReference type="Google" id="ProtNLM"/>
    </source>
</evidence>